<evidence type="ECO:0008006" key="5">
    <source>
        <dbReference type="Google" id="ProtNLM"/>
    </source>
</evidence>
<organism evidence="3 4">
    <name type="scientific">Streptomyces shenzhenensis</name>
    <dbReference type="NCBI Taxonomy" id="943815"/>
    <lineage>
        <taxon>Bacteria</taxon>
        <taxon>Bacillati</taxon>
        <taxon>Actinomycetota</taxon>
        <taxon>Actinomycetes</taxon>
        <taxon>Kitasatosporales</taxon>
        <taxon>Streptomycetaceae</taxon>
        <taxon>Streptomyces</taxon>
    </lineage>
</organism>
<feature type="transmembrane region" description="Helical" evidence="2">
    <location>
        <begin position="329"/>
        <end position="347"/>
    </location>
</feature>
<evidence type="ECO:0000256" key="2">
    <source>
        <dbReference type="SAM" id="Phobius"/>
    </source>
</evidence>
<feature type="transmembrane region" description="Helical" evidence="2">
    <location>
        <begin position="248"/>
        <end position="276"/>
    </location>
</feature>
<proteinExistence type="predicted"/>
<reference evidence="3 4" key="1">
    <citation type="submission" date="2017-11" db="EMBL/GenBank/DDBJ databases">
        <title>Draft genome of actinobacteria isolated from guarana (Paullinia cupana (Mart.) Ducke.</title>
        <authorList>
            <person name="Siqueira K.A."/>
            <person name="Liotti R.G."/>
            <person name="Mendes T.A.O."/>
            <person name="Soares M.A."/>
        </authorList>
    </citation>
    <scope>NUCLEOTIDE SEQUENCE [LARGE SCALE GENOMIC DNA]</scope>
    <source>
        <strain evidence="3 4">193</strain>
    </source>
</reference>
<feature type="compositionally biased region" description="Pro residues" evidence="1">
    <location>
        <begin position="80"/>
        <end position="93"/>
    </location>
</feature>
<feature type="transmembrane region" description="Helical" evidence="2">
    <location>
        <begin position="288"/>
        <end position="306"/>
    </location>
</feature>
<feature type="compositionally biased region" description="Pro residues" evidence="1">
    <location>
        <begin position="220"/>
        <end position="229"/>
    </location>
</feature>
<gene>
    <name evidence="3" type="ORF">CTZ28_25190</name>
</gene>
<comment type="caution">
    <text evidence="3">The sequence shown here is derived from an EMBL/GenBank/DDBJ whole genome shotgun (WGS) entry which is preliminary data.</text>
</comment>
<sequence>MGIESDQVVYEYLSRVGDIAQQRQLPSADRMRLVSGLRNEIDRHRARAAVDSPAAVRRILDGLGTPDEVVTAAGGGSGGPQPPPAAVPAQPAPREPEPKGLLGPKRLLGPNGLLGQKGPGLRRGVPRPRPAEPEAPARSDAPSPPHLAGEDELGDSALQPDWWRVDDSPFGVGDSVPGFVGGVEIPELLKPPPKESEAEEKTAAKGEPAKGEPAKGEAEPGPPLGPADPPPRRRLPLPRPAAGWTNPLLLLAAAALVAGAVLGNWFALIVGWLIAYGSRRLTAAESKWAVMGLPGLALTGGLVWLWGRSEGRWGDPIAQGHMSDALTETWPWAVRAAALTSAAYILWRSQRHH</sequence>
<name>A0A3M0I964_9ACTN</name>
<evidence type="ECO:0000256" key="1">
    <source>
        <dbReference type="SAM" id="MobiDB-lite"/>
    </source>
</evidence>
<feature type="compositionally biased region" description="Low complexity" evidence="1">
    <location>
        <begin position="99"/>
        <end position="114"/>
    </location>
</feature>
<keyword evidence="2" id="KW-1133">Transmembrane helix</keyword>
<keyword evidence="4" id="KW-1185">Reference proteome</keyword>
<feature type="region of interest" description="Disordered" evidence="1">
    <location>
        <begin position="67"/>
        <end position="154"/>
    </location>
</feature>
<dbReference type="AlphaFoldDB" id="A0A3M0I964"/>
<evidence type="ECO:0000313" key="4">
    <source>
        <dbReference type="Proteomes" id="UP000270471"/>
    </source>
</evidence>
<feature type="compositionally biased region" description="Basic and acidic residues" evidence="1">
    <location>
        <begin position="192"/>
        <end position="218"/>
    </location>
</feature>
<dbReference type="EMBL" id="PENI01000017">
    <property type="protein sequence ID" value="RMB83303.1"/>
    <property type="molecule type" value="Genomic_DNA"/>
</dbReference>
<feature type="region of interest" description="Disordered" evidence="1">
    <location>
        <begin position="183"/>
        <end position="238"/>
    </location>
</feature>
<keyword evidence="2" id="KW-0812">Transmembrane</keyword>
<protein>
    <recommendedName>
        <fullName evidence="5">DUF2157 domain-containing protein</fullName>
    </recommendedName>
</protein>
<dbReference type="RefSeq" id="WP_121891997.1">
    <property type="nucleotide sequence ID" value="NZ_PENI01000017.1"/>
</dbReference>
<keyword evidence="2" id="KW-0472">Membrane</keyword>
<accession>A0A3M0I964</accession>
<dbReference type="Proteomes" id="UP000270471">
    <property type="component" value="Unassembled WGS sequence"/>
</dbReference>
<evidence type="ECO:0000313" key="3">
    <source>
        <dbReference type="EMBL" id="RMB83303.1"/>
    </source>
</evidence>
<dbReference type="OrthoDB" id="4350222at2"/>